<accession>A0A1F5PEC9</accession>
<dbReference type="Gene3D" id="3.90.550.10">
    <property type="entry name" value="Spore Coat Polysaccharide Biosynthesis Protein SpsA, Chain A"/>
    <property type="match status" value="1"/>
</dbReference>
<evidence type="ECO:0000313" key="3">
    <source>
        <dbReference type="Proteomes" id="UP000178377"/>
    </source>
</evidence>
<organism evidence="2 3">
    <name type="scientific">Candidatus Doudnabacteria bacterium RIFCSPHIGHO2_01_FULL_50_11</name>
    <dbReference type="NCBI Taxonomy" id="1817828"/>
    <lineage>
        <taxon>Bacteria</taxon>
        <taxon>Candidatus Doudnaibacteriota</taxon>
    </lineage>
</organism>
<sequence>MDISIILVNYNTREFIKRCLESVFASKTGFTYEVLISDNGSGDGSIQMIKEEFPKANLIENNSNLGFSKANNIAISKASGGLILLLNSDTKVESDAIDKAIGYMNEHPNVGIMGCKILLPDGTPDRAARRKFPNPSNAFLRLFGLKKFSDYNIETPLDQEVEVDSVVGAFLVIRRAVIERIGLLDEEYFMYGEDLDWCWRAKEAGFAVMYYPGATIHHYKYGSAQAIPFRTIRMAHEAMRIFYRKHYAADHSWVFNQFIYLGITIRQYFVLAINLFRAKKTVH</sequence>
<dbReference type="AlphaFoldDB" id="A0A1F5PEC9"/>
<evidence type="ECO:0000259" key="1">
    <source>
        <dbReference type="Pfam" id="PF00535"/>
    </source>
</evidence>
<dbReference type="SUPFAM" id="SSF53448">
    <property type="entry name" value="Nucleotide-diphospho-sugar transferases"/>
    <property type="match status" value="1"/>
</dbReference>
<dbReference type="EMBL" id="MFEO01000036">
    <property type="protein sequence ID" value="OGE88225.1"/>
    <property type="molecule type" value="Genomic_DNA"/>
</dbReference>
<feature type="domain" description="Glycosyltransferase 2-like" evidence="1">
    <location>
        <begin position="4"/>
        <end position="181"/>
    </location>
</feature>
<dbReference type="PANTHER" id="PTHR43179:SF7">
    <property type="entry name" value="RHAMNOSYLTRANSFERASE WBBL"/>
    <property type="match status" value="1"/>
</dbReference>
<gene>
    <name evidence="2" type="ORF">A2722_01255</name>
</gene>
<proteinExistence type="predicted"/>
<evidence type="ECO:0000313" key="2">
    <source>
        <dbReference type="EMBL" id="OGE88225.1"/>
    </source>
</evidence>
<name>A0A1F5PEC9_9BACT</name>
<protein>
    <recommendedName>
        <fullName evidence="1">Glycosyltransferase 2-like domain-containing protein</fullName>
    </recommendedName>
</protein>
<dbReference type="STRING" id="1817828.A2722_01255"/>
<dbReference type="Proteomes" id="UP000178377">
    <property type="component" value="Unassembled WGS sequence"/>
</dbReference>
<comment type="caution">
    <text evidence="2">The sequence shown here is derived from an EMBL/GenBank/DDBJ whole genome shotgun (WGS) entry which is preliminary data.</text>
</comment>
<dbReference type="InterPro" id="IPR001173">
    <property type="entry name" value="Glyco_trans_2-like"/>
</dbReference>
<dbReference type="PANTHER" id="PTHR43179">
    <property type="entry name" value="RHAMNOSYLTRANSFERASE WBBL"/>
    <property type="match status" value="1"/>
</dbReference>
<reference evidence="2 3" key="1">
    <citation type="journal article" date="2016" name="Nat. Commun.">
        <title>Thousands of microbial genomes shed light on interconnected biogeochemical processes in an aquifer system.</title>
        <authorList>
            <person name="Anantharaman K."/>
            <person name="Brown C.T."/>
            <person name="Hug L.A."/>
            <person name="Sharon I."/>
            <person name="Castelle C.J."/>
            <person name="Probst A.J."/>
            <person name="Thomas B.C."/>
            <person name="Singh A."/>
            <person name="Wilkins M.J."/>
            <person name="Karaoz U."/>
            <person name="Brodie E.L."/>
            <person name="Williams K.H."/>
            <person name="Hubbard S.S."/>
            <person name="Banfield J.F."/>
        </authorList>
    </citation>
    <scope>NUCLEOTIDE SEQUENCE [LARGE SCALE GENOMIC DNA]</scope>
</reference>
<dbReference type="CDD" id="cd04186">
    <property type="entry name" value="GT_2_like_c"/>
    <property type="match status" value="1"/>
</dbReference>
<dbReference type="InterPro" id="IPR029044">
    <property type="entry name" value="Nucleotide-diphossugar_trans"/>
</dbReference>
<dbReference type="Pfam" id="PF00535">
    <property type="entry name" value="Glycos_transf_2"/>
    <property type="match status" value="1"/>
</dbReference>